<organism evidence="1 2">
    <name type="scientific">Vibrio nigripulchritudo SOn1</name>
    <dbReference type="NCBI Taxonomy" id="1238450"/>
    <lineage>
        <taxon>Bacteria</taxon>
        <taxon>Pseudomonadati</taxon>
        <taxon>Pseudomonadota</taxon>
        <taxon>Gammaproteobacteria</taxon>
        <taxon>Vibrionales</taxon>
        <taxon>Vibrionaceae</taxon>
        <taxon>Vibrio</taxon>
    </lineage>
</organism>
<comment type="caution">
    <text evidence="1">The sequence shown here is derived from an EMBL/GenBank/DDBJ whole genome shotgun (WGS) entry which is preliminary data.</text>
</comment>
<dbReference type="AlphaFoldDB" id="A0AAV2VJI8"/>
<name>A0AAV2VJI8_9VIBR</name>
<evidence type="ECO:0000313" key="1">
    <source>
        <dbReference type="EMBL" id="CCO44671.1"/>
    </source>
</evidence>
<accession>A0AAV2VJI8</accession>
<dbReference type="Proteomes" id="UP000018211">
    <property type="component" value="Unassembled WGS sequence"/>
</dbReference>
<gene>
    <name evidence="1" type="ORF">VIBNISOn1_1190016</name>
</gene>
<evidence type="ECO:0000313" key="2">
    <source>
        <dbReference type="Proteomes" id="UP000018211"/>
    </source>
</evidence>
<sequence length="68" mass="7387">MSRSRADQATTPKENTLTPIILRRDYWDESGKRHSQGAQVNVSVPTAKALIQAGKAERADPLPGEALS</sequence>
<reference evidence="1 2" key="1">
    <citation type="journal article" date="2013" name="ISME J.">
        <title>Comparative genomics of pathogenic lineages of Vibrio nigripulchritudo identifies virulence-associated traits.</title>
        <authorList>
            <person name="Goudenege D."/>
            <person name="Labreuche Y."/>
            <person name="Krin E."/>
            <person name="Ansquer D."/>
            <person name="Mangenot S."/>
            <person name="Calteau A."/>
            <person name="Medigue C."/>
            <person name="Mazel D."/>
            <person name="Polz M.F."/>
            <person name="Le Roux F."/>
        </authorList>
    </citation>
    <scope>NUCLEOTIDE SEQUENCE [LARGE SCALE GENOMIC DNA]</scope>
    <source>
        <strain evidence="1 2">SOn1</strain>
    </source>
</reference>
<protein>
    <submittedName>
        <fullName evidence="1">Uncharacterized protein</fullName>
    </submittedName>
</protein>
<proteinExistence type="predicted"/>
<dbReference type="RefSeq" id="WP_022610438.1">
    <property type="nucleotide sequence ID" value="NZ_LK391965.1"/>
</dbReference>
<dbReference type="EMBL" id="CAOF01000023">
    <property type="protein sequence ID" value="CCO44671.1"/>
    <property type="molecule type" value="Genomic_DNA"/>
</dbReference>